<dbReference type="AlphaFoldDB" id="A0A9D4GDW2"/>
<evidence type="ECO:0000313" key="2">
    <source>
        <dbReference type="Proteomes" id="UP000828390"/>
    </source>
</evidence>
<reference evidence="1" key="1">
    <citation type="journal article" date="2019" name="bioRxiv">
        <title>The Genome of the Zebra Mussel, Dreissena polymorpha: A Resource for Invasive Species Research.</title>
        <authorList>
            <person name="McCartney M.A."/>
            <person name="Auch B."/>
            <person name="Kono T."/>
            <person name="Mallez S."/>
            <person name="Zhang Y."/>
            <person name="Obille A."/>
            <person name="Becker A."/>
            <person name="Abrahante J.E."/>
            <person name="Garbe J."/>
            <person name="Badalamenti J.P."/>
            <person name="Herman A."/>
            <person name="Mangelson H."/>
            <person name="Liachko I."/>
            <person name="Sullivan S."/>
            <person name="Sone E.D."/>
            <person name="Koren S."/>
            <person name="Silverstein K.A.T."/>
            <person name="Beckman K.B."/>
            <person name="Gohl D.M."/>
        </authorList>
    </citation>
    <scope>NUCLEOTIDE SEQUENCE</scope>
    <source>
        <strain evidence="1">Duluth1</strain>
        <tissue evidence="1">Whole animal</tissue>
    </source>
</reference>
<accession>A0A9D4GDW2</accession>
<dbReference type="Proteomes" id="UP000828390">
    <property type="component" value="Unassembled WGS sequence"/>
</dbReference>
<proteinExistence type="predicted"/>
<reference evidence="1" key="2">
    <citation type="submission" date="2020-11" db="EMBL/GenBank/DDBJ databases">
        <authorList>
            <person name="McCartney M.A."/>
            <person name="Auch B."/>
            <person name="Kono T."/>
            <person name="Mallez S."/>
            <person name="Becker A."/>
            <person name="Gohl D.M."/>
            <person name="Silverstein K.A.T."/>
            <person name="Koren S."/>
            <person name="Bechman K.B."/>
            <person name="Herman A."/>
            <person name="Abrahante J.E."/>
            <person name="Garbe J."/>
        </authorList>
    </citation>
    <scope>NUCLEOTIDE SEQUENCE</scope>
    <source>
        <strain evidence="1">Duluth1</strain>
        <tissue evidence="1">Whole animal</tissue>
    </source>
</reference>
<evidence type="ECO:0000313" key="1">
    <source>
        <dbReference type="EMBL" id="KAH3815082.1"/>
    </source>
</evidence>
<dbReference type="EMBL" id="JAIWYP010000006">
    <property type="protein sequence ID" value="KAH3815082.1"/>
    <property type="molecule type" value="Genomic_DNA"/>
</dbReference>
<name>A0A9D4GDW2_DREPO</name>
<sequence>MVDRPYPSQACIKDDKAISHMEPPREKEDGGLETPGAVTWMQMLSRWAKHEDHTCVKIHICVW</sequence>
<comment type="caution">
    <text evidence="1">The sequence shown here is derived from an EMBL/GenBank/DDBJ whole genome shotgun (WGS) entry which is preliminary data.</text>
</comment>
<gene>
    <name evidence="1" type="ORF">DPMN_143601</name>
</gene>
<keyword evidence="2" id="KW-1185">Reference proteome</keyword>
<organism evidence="1 2">
    <name type="scientific">Dreissena polymorpha</name>
    <name type="common">Zebra mussel</name>
    <name type="synonym">Mytilus polymorpha</name>
    <dbReference type="NCBI Taxonomy" id="45954"/>
    <lineage>
        <taxon>Eukaryota</taxon>
        <taxon>Metazoa</taxon>
        <taxon>Spiralia</taxon>
        <taxon>Lophotrochozoa</taxon>
        <taxon>Mollusca</taxon>
        <taxon>Bivalvia</taxon>
        <taxon>Autobranchia</taxon>
        <taxon>Heteroconchia</taxon>
        <taxon>Euheterodonta</taxon>
        <taxon>Imparidentia</taxon>
        <taxon>Neoheterodontei</taxon>
        <taxon>Myida</taxon>
        <taxon>Dreissenoidea</taxon>
        <taxon>Dreissenidae</taxon>
        <taxon>Dreissena</taxon>
    </lineage>
</organism>
<protein>
    <submittedName>
        <fullName evidence="1">Uncharacterized protein</fullName>
    </submittedName>
</protein>